<dbReference type="Proteomes" id="UP000215914">
    <property type="component" value="Unassembled WGS sequence"/>
</dbReference>
<evidence type="ECO:0000313" key="2">
    <source>
        <dbReference type="Proteomes" id="UP000215914"/>
    </source>
</evidence>
<comment type="caution">
    <text evidence="1">The sequence shown here is derived from an EMBL/GenBank/DDBJ whole genome shotgun (WGS) entry which is preliminary data.</text>
</comment>
<dbReference type="AlphaFoldDB" id="A0A9K3IJZ8"/>
<gene>
    <name evidence="1" type="ORF">HanXRQr2_Chr07g0290551</name>
</gene>
<protein>
    <submittedName>
        <fullName evidence="1">Uncharacterized protein</fullName>
    </submittedName>
</protein>
<organism evidence="1 2">
    <name type="scientific">Helianthus annuus</name>
    <name type="common">Common sunflower</name>
    <dbReference type="NCBI Taxonomy" id="4232"/>
    <lineage>
        <taxon>Eukaryota</taxon>
        <taxon>Viridiplantae</taxon>
        <taxon>Streptophyta</taxon>
        <taxon>Embryophyta</taxon>
        <taxon>Tracheophyta</taxon>
        <taxon>Spermatophyta</taxon>
        <taxon>Magnoliopsida</taxon>
        <taxon>eudicotyledons</taxon>
        <taxon>Gunneridae</taxon>
        <taxon>Pentapetalae</taxon>
        <taxon>asterids</taxon>
        <taxon>campanulids</taxon>
        <taxon>Asterales</taxon>
        <taxon>Asteraceae</taxon>
        <taxon>Asteroideae</taxon>
        <taxon>Heliantheae alliance</taxon>
        <taxon>Heliantheae</taxon>
        <taxon>Helianthus</taxon>
    </lineage>
</organism>
<reference evidence="1" key="2">
    <citation type="submission" date="2020-06" db="EMBL/GenBank/DDBJ databases">
        <title>Helianthus annuus Genome sequencing and assembly Release 2.</title>
        <authorList>
            <person name="Gouzy J."/>
            <person name="Langlade N."/>
            <person name="Munos S."/>
        </authorList>
    </citation>
    <scope>NUCLEOTIDE SEQUENCE</scope>
    <source>
        <tissue evidence="1">Leaves</tissue>
    </source>
</reference>
<reference evidence="1" key="1">
    <citation type="journal article" date="2017" name="Nature">
        <title>The sunflower genome provides insights into oil metabolism, flowering and Asterid evolution.</title>
        <authorList>
            <person name="Badouin H."/>
            <person name="Gouzy J."/>
            <person name="Grassa C.J."/>
            <person name="Murat F."/>
            <person name="Staton S.E."/>
            <person name="Cottret L."/>
            <person name="Lelandais-Briere C."/>
            <person name="Owens G.L."/>
            <person name="Carrere S."/>
            <person name="Mayjonade B."/>
            <person name="Legrand L."/>
            <person name="Gill N."/>
            <person name="Kane N.C."/>
            <person name="Bowers J.E."/>
            <person name="Hubner S."/>
            <person name="Bellec A."/>
            <person name="Berard A."/>
            <person name="Berges H."/>
            <person name="Blanchet N."/>
            <person name="Boniface M.C."/>
            <person name="Brunel D."/>
            <person name="Catrice O."/>
            <person name="Chaidir N."/>
            <person name="Claudel C."/>
            <person name="Donnadieu C."/>
            <person name="Faraut T."/>
            <person name="Fievet G."/>
            <person name="Helmstetter N."/>
            <person name="King M."/>
            <person name="Knapp S.J."/>
            <person name="Lai Z."/>
            <person name="Le Paslier M.C."/>
            <person name="Lippi Y."/>
            <person name="Lorenzon L."/>
            <person name="Mandel J.R."/>
            <person name="Marage G."/>
            <person name="Marchand G."/>
            <person name="Marquand E."/>
            <person name="Bret-Mestries E."/>
            <person name="Morien E."/>
            <person name="Nambeesan S."/>
            <person name="Nguyen T."/>
            <person name="Pegot-Espagnet P."/>
            <person name="Pouilly N."/>
            <person name="Raftis F."/>
            <person name="Sallet E."/>
            <person name="Schiex T."/>
            <person name="Thomas J."/>
            <person name="Vandecasteele C."/>
            <person name="Vares D."/>
            <person name="Vear F."/>
            <person name="Vautrin S."/>
            <person name="Crespi M."/>
            <person name="Mangin B."/>
            <person name="Burke J.M."/>
            <person name="Salse J."/>
            <person name="Munos S."/>
            <person name="Vincourt P."/>
            <person name="Rieseberg L.H."/>
            <person name="Langlade N.B."/>
        </authorList>
    </citation>
    <scope>NUCLEOTIDE SEQUENCE</scope>
    <source>
        <tissue evidence="1">Leaves</tissue>
    </source>
</reference>
<dbReference type="Gramene" id="mRNA:HanXRQr2_Chr07g0290551">
    <property type="protein sequence ID" value="mRNA:HanXRQr2_Chr07g0290551"/>
    <property type="gene ID" value="HanXRQr2_Chr07g0290551"/>
</dbReference>
<sequence length="161" mass="18824">MKVRVLHLWHLEVKMMFKRPLKNYITKILRCSLCSLFEYIYRQFIGNVPKTWTDDEFRKVIEEIGLGSEVSLRAYKGGIGGVGYGMPYIFAYIMINLHGKLGFRVLPGLLLCHEDFRYGEQCGSYIANQGKKRLCKKKCCCLRPYIIMHFHPYTVPLLHDP</sequence>
<accession>A0A9K3IJZ8</accession>
<name>A0A9K3IJZ8_HELAN</name>
<proteinExistence type="predicted"/>
<evidence type="ECO:0000313" key="1">
    <source>
        <dbReference type="EMBL" id="KAF5798242.1"/>
    </source>
</evidence>
<keyword evidence="2" id="KW-1185">Reference proteome</keyword>
<dbReference type="EMBL" id="MNCJ02000322">
    <property type="protein sequence ID" value="KAF5798242.1"/>
    <property type="molecule type" value="Genomic_DNA"/>
</dbReference>